<dbReference type="EMBL" id="CP170721">
    <property type="protein sequence ID" value="XIA19629.1"/>
    <property type="molecule type" value="Genomic_DNA"/>
</dbReference>
<organism evidence="2">
    <name type="scientific">Rhodanobacter sp. FW102-FHT14D07</name>
    <dbReference type="NCBI Taxonomy" id="3351462"/>
    <lineage>
        <taxon>Bacteria</taxon>
        <taxon>Pseudomonadati</taxon>
        <taxon>Pseudomonadota</taxon>
        <taxon>Gammaproteobacteria</taxon>
        <taxon>Lysobacterales</taxon>
        <taxon>Rhodanobacteraceae</taxon>
        <taxon>Rhodanobacter</taxon>
    </lineage>
</organism>
<accession>A0AB74UWQ0</accession>
<keyword evidence="1" id="KW-0732">Signal</keyword>
<evidence type="ECO:0000256" key="1">
    <source>
        <dbReference type="SAM" id="SignalP"/>
    </source>
</evidence>
<dbReference type="RefSeq" id="WP_395118916.1">
    <property type="nucleotide sequence ID" value="NZ_CP170721.1"/>
</dbReference>
<name>A0AB74UWQ0_9GAMM</name>
<evidence type="ECO:0000313" key="2">
    <source>
        <dbReference type="EMBL" id="XIA19629.1"/>
    </source>
</evidence>
<gene>
    <name evidence="2" type="ORF">ACFYG5_05635</name>
</gene>
<feature type="signal peptide" evidence="1">
    <location>
        <begin position="1"/>
        <end position="31"/>
    </location>
</feature>
<feature type="chain" id="PRO_5044502018" evidence="1">
    <location>
        <begin position="32"/>
        <end position="222"/>
    </location>
</feature>
<sequence>MIRVRAFATRLPALALATLFAVAMPGVPAHAADCAGVSCFDAGPFVAEVTSVSPSWDRTHRTHFLRLNVRFRNTGSEPVSLAFPWRGAATMTDNYGNTYSIDWRYPERIVGIAVISRSGVKGNFTIAPGSSRTASWIFSRSVASTPVGNVFAADLPVEDLQPIPGQQKVRVGNQYSLDFQQLRGGSLGLLGDGNGNGNGNRGEQAAAGMGLLLDALSKKKHH</sequence>
<dbReference type="AlphaFoldDB" id="A0AB74UWQ0"/>
<reference evidence="2" key="1">
    <citation type="submission" date="2024-10" db="EMBL/GenBank/DDBJ databases">
        <authorList>
            <person name="Lesea H.P."/>
            <person name="Kuehl J.V."/>
            <person name="Chandonia J.-M."/>
        </authorList>
    </citation>
    <scope>NUCLEOTIDE SEQUENCE</scope>
    <source>
        <strain evidence="2">FW102-FHT14D07</strain>
    </source>
</reference>
<protein>
    <submittedName>
        <fullName evidence="2">Uncharacterized protein</fullName>
    </submittedName>
</protein>
<proteinExistence type="predicted"/>